<name>A0ABW3VTE8_9PSEU</name>
<proteinExistence type="predicted"/>
<dbReference type="Gene3D" id="1.20.120.530">
    <property type="entry name" value="GntR ligand-binding domain-like"/>
    <property type="match status" value="1"/>
</dbReference>
<sequence>MGWRGGAILRIRAHRDLLLQHPGELRRQRGPGDLPVLFLLVLHEDMSPSGGLPVSPSKSGTSRAETVADDLEAEILLKQHPVGTRLGLRTELISRFGVSPGVVNEALRLLRERGLITVKPGPNGGVFVADAPPGVRLNELDLWFQRLTIEPLEIFEARVLLDDLFYVLAVERATDDDVRRIRRVLHDMEDATADPVRFFQSTVNFHLAVAVAAKVPVLLGLYESLAAVLLTSLVRATFRDNPGRIETSVEQHKALLDAIQARDTVQLKHAVEAHRTGLVSSLEPERSPLSSRVQATSEESSRDARRAN</sequence>
<dbReference type="RefSeq" id="WP_379653398.1">
    <property type="nucleotide sequence ID" value="NZ_JBHTMB010000331.1"/>
</dbReference>
<evidence type="ECO:0000256" key="1">
    <source>
        <dbReference type="ARBA" id="ARBA00023015"/>
    </source>
</evidence>
<feature type="domain" description="HTH gntR-type" evidence="5">
    <location>
        <begin position="61"/>
        <end position="131"/>
    </location>
</feature>
<dbReference type="Pfam" id="PF07729">
    <property type="entry name" value="FCD"/>
    <property type="match status" value="1"/>
</dbReference>
<evidence type="ECO:0000259" key="5">
    <source>
        <dbReference type="PROSITE" id="PS50949"/>
    </source>
</evidence>
<dbReference type="InterPro" id="IPR008920">
    <property type="entry name" value="TF_FadR/GntR_C"/>
</dbReference>
<dbReference type="InterPro" id="IPR036390">
    <property type="entry name" value="WH_DNA-bd_sf"/>
</dbReference>
<dbReference type="InterPro" id="IPR000524">
    <property type="entry name" value="Tscrpt_reg_HTH_GntR"/>
</dbReference>
<keyword evidence="3" id="KW-0804">Transcription</keyword>
<feature type="compositionally biased region" description="Basic and acidic residues" evidence="4">
    <location>
        <begin position="299"/>
        <end position="308"/>
    </location>
</feature>
<reference evidence="8" key="1">
    <citation type="journal article" date="2019" name="Int. J. Syst. Evol. Microbiol.">
        <title>The Global Catalogue of Microorganisms (GCM) 10K type strain sequencing project: providing services to taxonomists for standard genome sequencing and annotation.</title>
        <authorList>
            <consortium name="The Broad Institute Genomics Platform"/>
            <consortium name="The Broad Institute Genome Sequencing Center for Infectious Disease"/>
            <person name="Wu L."/>
            <person name="Ma J."/>
        </authorList>
    </citation>
    <scope>NUCLEOTIDE SEQUENCE [LARGE SCALE GENOMIC DNA]</scope>
    <source>
        <strain evidence="8">CCUG 49018</strain>
    </source>
</reference>
<comment type="caution">
    <text evidence="7">The sequence shown here is derived from an EMBL/GenBank/DDBJ whole genome shotgun (WGS) entry which is preliminary data.</text>
</comment>
<evidence type="ECO:0000256" key="4">
    <source>
        <dbReference type="SAM" id="MobiDB-lite"/>
    </source>
</evidence>
<keyword evidence="8" id="KW-1185">Reference proteome</keyword>
<dbReference type="PANTHER" id="PTHR43537">
    <property type="entry name" value="TRANSCRIPTIONAL REGULATOR, GNTR FAMILY"/>
    <property type="match status" value="1"/>
</dbReference>
<evidence type="ECO:0000256" key="2">
    <source>
        <dbReference type="ARBA" id="ARBA00023125"/>
    </source>
</evidence>
<dbReference type="Gene3D" id="1.10.10.10">
    <property type="entry name" value="Winged helix-like DNA-binding domain superfamily/Winged helix DNA-binding domain"/>
    <property type="match status" value="1"/>
</dbReference>
<feature type="region of interest" description="Disordered" evidence="4">
    <location>
        <begin position="277"/>
        <end position="308"/>
    </location>
</feature>
<dbReference type="Pfam" id="PF00392">
    <property type="entry name" value="GntR"/>
    <property type="match status" value="1"/>
</dbReference>
<dbReference type="EMBL" id="JBHTMB010000331">
    <property type="protein sequence ID" value="MFD1238060.1"/>
    <property type="molecule type" value="Genomic_DNA"/>
</dbReference>
<evidence type="ECO:0000313" key="7">
    <source>
        <dbReference type="EMBL" id="MFD1238060.1"/>
    </source>
</evidence>
<dbReference type="InterPro" id="IPR003124">
    <property type="entry name" value="WH2_dom"/>
</dbReference>
<dbReference type="SUPFAM" id="SSF46785">
    <property type="entry name" value="Winged helix' DNA-binding domain"/>
    <property type="match status" value="1"/>
</dbReference>
<dbReference type="SMART" id="SM00895">
    <property type="entry name" value="FCD"/>
    <property type="match status" value="1"/>
</dbReference>
<evidence type="ECO:0000313" key="8">
    <source>
        <dbReference type="Proteomes" id="UP001597182"/>
    </source>
</evidence>
<dbReference type="Proteomes" id="UP001597182">
    <property type="component" value="Unassembled WGS sequence"/>
</dbReference>
<keyword evidence="1" id="KW-0805">Transcription regulation</keyword>
<dbReference type="InterPro" id="IPR036388">
    <property type="entry name" value="WH-like_DNA-bd_sf"/>
</dbReference>
<dbReference type="SMART" id="SM00345">
    <property type="entry name" value="HTH_GNTR"/>
    <property type="match status" value="1"/>
</dbReference>
<protein>
    <submittedName>
        <fullName evidence="7">FadR/GntR family transcriptional regulator</fullName>
    </submittedName>
</protein>
<dbReference type="InterPro" id="IPR011711">
    <property type="entry name" value="GntR_C"/>
</dbReference>
<evidence type="ECO:0000256" key="3">
    <source>
        <dbReference type="ARBA" id="ARBA00023163"/>
    </source>
</evidence>
<organism evidence="7 8">
    <name type="scientific">Pseudonocardia benzenivorans</name>
    <dbReference type="NCBI Taxonomy" id="228005"/>
    <lineage>
        <taxon>Bacteria</taxon>
        <taxon>Bacillati</taxon>
        <taxon>Actinomycetota</taxon>
        <taxon>Actinomycetes</taxon>
        <taxon>Pseudonocardiales</taxon>
        <taxon>Pseudonocardiaceae</taxon>
        <taxon>Pseudonocardia</taxon>
    </lineage>
</organism>
<accession>A0ABW3VTE8</accession>
<feature type="domain" description="WH2" evidence="6">
    <location>
        <begin position="251"/>
        <end position="270"/>
    </location>
</feature>
<dbReference type="SUPFAM" id="SSF48008">
    <property type="entry name" value="GntR ligand-binding domain-like"/>
    <property type="match status" value="1"/>
</dbReference>
<dbReference type="PROSITE" id="PS51082">
    <property type="entry name" value="WH2"/>
    <property type="match status" value="1"/>
</dbReference>
<dbReference type="PROSITE" id="PS50949">
    <property type="entry name" value="HTH_GNTR"/>
    <property type="match status" value="1"/>
</dbReference>
<gene>
    <name evidence="7" type="ORF">ACFQ34_32685</name>
</gene>
<keyword evidence="2" id="KW-0238">DNA-binding</keyword>
<evidence type="ECO:0000259" key="6">
    <source>
        <dbReference type="PROSITE" id="PS51082"/>
    </source>
</evidence>
<dbReference type="PANTHER" id="PTHR43537:SF5">
    <property type="entry name" value="UXU OPERON TRANSCRIPTIONAL REGULATOR"/>
    <property type="match status" value="1"/>
</dbReference>